<protein>
    <submittedName>
        <fullName evidence="3">DUF4339 domain-containing protein</fullName>
    </submittedName>
</protein>
<organism evidence="3 4">
    <name type="scientific">Luteolibacter pohnpeiensis</name>
    <dbReference type="NCBI Taxonomy" id="454153"/>
    <lineage>
        <taxon>Bacteria</taxon>
        <taxon>Pseudomonadati</taxon>
        <taxon>Verrucomicrobiota</taxon>
        <taxon>Verrucomicrobiia</taxon>
        <taxon>Verrucomicrobiales</taxon>
        <taxon>Verrucomicrobiaceae</taxon>
        <taxon>Luteolibacter</taxon>
    </lineage>
</organism>
<dbReference type="EMBL" id="JAENIJ010000011">
    <property type="protein sequence ID" value="MBK1882531.1"/>
    <property type="molecule type" value="Genomic_DNA"/>
</dbReference>
<dbReference type="AlphaFoldDB" id="A0A934VQW4"/>
<proteinExistence type="predicted"/>
<feature type="transmembrane region" description="Helical" evidence="1">
    <location>
        <begin position="168"/>
        <end position="184"/>
    </location>
</feature>
<evidence type="ECO:0000313" key="4">
    <source>
        <dbReference type="Proteomes" id="UP000603141"/>
    </source>
</evidence>
<dbReference type="RefSeq" id="WP_200269761.1">
    <property type="nucleotide sequence ID" value="NZ_JAENIJ010000011.1"/>
</dbReference>
<evidence type="ECO:0000313" key="3">
    <source>
        <dbReference type="EMBL" id="MBK1882531.1"/>
    </source>
</evidence>
<keyword evidence="1" id="KW-0812">Transmembrane</keyword>
<keyword evidence="1" id="KW-1133">Transmembrane helix</keyword>
<feature type="transmembrane region" description="Helical" evidence="1">
    <location>
        <begin position="204"/>
        <end position="228"/>
    </location>
</feature>
<dbReference type="InterPro" id="IPR025640">
    <property type="entry name" value="GYF_2"/>
</dbReference>
<gene>
    <name evidence="3" type="ORF">JIN85_08895</name>
</gene>
<name>A0A934VQW4_9BACT</name>
<dbReference type="Proteomes" id="UP000603141">
    <property type="component" value="Unassembled WGS sequence"/>
</dbReference>
<comment type="caution">
    <text evidence="3">The sequence shown here is derived from an EMBL/GenBank/DDBJ whole genome shotgun (WGS) entry which is preliminary data.</text>
</comment>
<feature type="domain" description="GYF" evidence="2">
    <location>
        <begin position="9"/>
        <end position="59"/>
    </location>
</feature>
<feature type="transmembrane region" description="Helical" evidence="1">
    <location>
        <begin position="99"/>
        <end position="123"/>
    </location>
</feature>
<accession>A0A934VQW4</accession>
<reference evidence="3" key="1">
    <citation type="submission" date="2021-01" db="EMBL/GenBank/DDBJ databases">
        <title>Modified the classification status of verrucomicrobia.</title>
        <authorList>
            <person name="Feng X."/>
        </authorList>
    </citation>
    <scope>NUCLEOTIDE SEQUENCE</scope>
    <source>
        <strain evidence="3">KCTC 22041</strain>
    </source>
</reference>
<keyword evidence="1" id="KW-0472">Membrane</keyword>
<evidence type="ECO:0000259" key="2">
    <source>
        <dbReference type="Pfam" id="PF14237"/>
    </source>
</evidence>
<sequence length="250" mass="28070">MAETAQDAWYFSRDGQQSGPLRFSEIQEKANQGLLRPRTDLIWREGMPDWRPIGEIEGLFERKPVPVEPVAFDPYIPPVETAADTLASQGGWPGYRRRAYLAVIFGLPCLFFVAAFILAFLSHPVPSSQQAPNPILGGPVLVAVQLAMTILSIWAGLQRLVNLGMSRWWYFGMLVPILNLWVAYRCWACPAGYAYHKKMDGAGIFLAIVYWLFLILIIVAFVGLGLALEQGSPELKHSLREILQHSSTRR</sequence>
<dbReference type="Pfam" id="PF14237">
    <property type="entry name" value="GYF_2"/>
    <property type="match status" value="1"/>
</dbReference>
<keyword evidence="4" id="KW-1185">Reference proteome</keyword>
<feature type="transmembrane region" description="Helical" evidence="1">
    <location>
        <begin position="135"/>
        <end position="156"/>
    </location>
</feature>
<evidence type="ECO:0000256" key="1">
    <source>
        <dbReference type="SAM" id="Phobius"/>
    </source>
</evidence>